<keyword evidence="1" id="KW-0472">Membrane</keyword>
<comment type="caution">
    <text evidence="2">The sequence shown here is derived from an EMBL/GenBank/DDBJ whole genome shotgun (WGS) entry which is preliminary data.</text>
</comment>
<feature type="transmembrane region" description="Helical" evidence="1">
    <location>
        <begin position="236"/>
        <end position="256"/>
    </location>
</feature>
<dbReference type="AlphaFoldDB" id="A0A8S1H7P2"/>
<dbReference type="EMBL" id="CAJGYM010000022">
    <property type="protein sequence ID" value="CAD6191663.1"/>
    <property type="molecule type" value="Genomic_DNA"/>
</dbReference>
<proteinExistence type="predicted"/>
<name>A0A8S1H7P2_9PELO</name>
<gene>
    <name evidence="2" type="ORF">CAUJ_LOCUS7582</name>
</gene>
<feature type="transmembrane region" description="Helical" evidence="1">
    <location>
        <begin position="45"/>
        <end position="67"/>
    </location>
</feature>
<feature type="transmembrane region" description="Helical" evidence="1">
    <location>
        <begin position="150"/>
        <end position="172"/>
    </location>
</feature>
<dbReference type="Pfam" id="PF10318">
    <property type="entry name" value="7TM_GPCR_Srh"/>
    <property type="match status" value="1"/>
</dbReference>
<protein>
    <submittedName>
        <fullName evidence="2">Uncharacterized protein</fullName>
    </submittedName>
</protein>
<evidence type="ECO:0000256" key="1">
    <source>
        <dbReference type="SAM" id="Phobius"/>
    </source>
</evidence>
<keyword evidence="1" id="KW-1133">Transmembrane helix</keyword>
<dbReference type="Proteomes" id="UP000835052">
    <property type="component" value="Unassembled WGS sequence"/>
</dbReference>
<organism evidence="2 3">
    <name type="scientific">Caenorhabditis auriculariae</name>
    <dbReference type="NCBI Taxonomy" id="2777116"/>
    <lineage>
        <taxon>Eukaryota</taxon>
        <taxon>Metazoa</taxon>
        <taxon>Ecdysozoa</taxon>
        <taxon>Nematoda</taxon>
        <taxon>Chromadorea</taxon>
        <taxon>Rhabditida</taxon>
        <taxon>Rhabditina</taxon>
        <taxon>Rhabditomorpha</taxon>
        <taxon>Rhabditoidea</taxon>
        <taxon>Rhabditidae</taxon>
        <taxon>Peloderinae</taxon>
        <taxon>Caenorhabditis</taxon>
    </lineage>
</organism>
<accession>A0A8S1H7P2</accession>
<sequence>MLVSQVLVSNAMAIFIATTSLYTIMPYRAVFLVGGAVRWGATGTVAIFLILMVLGSTSFFLMAYGFLRNFVMSSDIRFPCCHRKDNLRMLNRYFVLFCFLAFIYSAVMCFFIINWNQSELEQRIYERDPRLRQIFEQTCLYVIVLYPTVIFTGVSLILLFLFVCISMPIIIFKTKYNIQRKHAVTSRKVQQNQQMVLRMQTTYYVLYILFMGSPMMINIFIGYFDFQNVTKYPLVMLNLVPGQLVGACLCLTYLILIRPYRNATFGLLKRKKKLMKDAFQLFSVTKTSNNVPSTFTVSV</sequence>
<dbReference type="InterPro" id="IPR019422">
    <property type="entry name" value="7TM_GPCR_serpentine_rcpt_Srh"/>
</dbReference>
<evidence type="ECO:0000313" key="2">
    <source>
        <dbReference type="EMBL" id="CAD6191663.1"/>
    </source>
</evidence>
<evidence type="ECO:0000313" key="3">
    <source>
        <dbReference type="Proteomes" id="UP000835052"/>
    </source>
</evidence>
<feature type="transmembrane region" description="Helical" evidence="1">
    <location>
        <begin position="7"/>
        <end position="25"/>
    </location>
</feature>
<keyword evidence="1" id="KW-0812">Transmembrane</keyword>
<dbReference type="SUPFAM" id="SSF81321">
    <property type="entry name" value="Family A G protein-coupled receptor-like"/>
    <property type="match status" value="1"/>
</dbReference>
<feature type="transmembrane region" description="Helical" evidence="1">
    <location>
        <begin position="93"/>
        <end position="113"/>
    </location>
</feature>
<reference evidence="2" key="1">
    <citation type="submission" date="2020-10" db="EMBL/GenBank/DDBJ databases">
        <authorList>
            <person name="Kikuchi T."/>
        </authorList>
    </citation>
    <scope>NUCLEOTIDE SEQUENCE</scope>
    <source>
        <strain evidence="2">NKZ352</strain>
    </source>
</reference>
<feature type="transmembrane region" description="Helical" evidence="1">
    <location>
        <begin position="204"/>
        <end position="224"/>
    </location>
</feature>
<keyword evidence="3" id="KW-1185">Reference proteome</keyword>